<dbReference type="Pfam" id="PF13377">
    <property type="entry name" value="Peripla_BP_3"/>
    <property type="match status" value="1"/>
</dbReference>
<dbReference type="GO" id="GO:0003700">
    <property type="term" value="F:DNA-binding transcription factor activity"/>
    <property type="evidence" value="ECO:0007669"/>
    <property type="project" value="TreeGrafter"/>
</dbReference>
<dbReference type="InterPro" id="IPR000843">
    <property type="entry name" value="HTH_LacI"/>
</dbReference>
<dbReference type="InterPro" id="IPR010982">
    <property type="entry name" value="Lambda_DNA-bd_dom_sf"/>
</dbReference>
<dbReference type="Gene3D" id="1.10.260.40">
    <property type="entry name" value="lambda repressor-like DNA-binding domains"/>
    <property type="match status" value="1"/>
</dbReference>
<dbReference type="InterPro" id="IPR046335">
    <property type="entry name" value="LacI/GalR-like_sensor"/>
</dbReference>
<dbReference type="CDD" id="cd06267">
    <property type="entry name" value="PBP1_LacI_sugar_binding-like"/>
    <property type="match status" value="1"/>
</dbReference>
<dbReference type="SUPFAM" id="SSF53822">
    <property type="entry name" value="Periplasmic binding protein-like I"/>
    <property type="match status" value="1"/>
</dbReference>
<dbReference type="OrthoDB" id="9796186at2"/>
<dbReference type="Proteomes" id="UP000003571">
    <property type="component" value="Unassembled WGS sequence"/>
</dbReference>
<evidence type="ECO:0000313" key="5">
    <source>
        <dbReference type="EMBL" id="EIC02646.1"/>
    </source>
</evidence>
<keyword evidence="6" id="KW-1185">Reference proteome</keyword>
<evidence type="ECO:0000259" key="4">
    <source>
        <dbReference type="PROSITE" id="PS50932"/>
    </source>
</evidence>
<gene>
    <name evidence="5" type="ORF">TresaDRAFT_1926</name>
</gene>
<organism evidence="5 6">
    <name type="scientific">Treponema saccharophilum DSM 2985</name>
    <dbReference type="NCBI Taxonomy" id="907348"/>
    <lineage>
        <taxon>Bacteria</taxon>
        <taxon>Pseudomonadati</taxon>
        <taxon>Spirochaetota</taxon>
        <taxon>Spirochaetia</taxon>
        <taxon>Spirochaetales</taxon>
        <taxon>Treponemataceae</taxon>
        <taxon>Treponema</taxon>
    </lineage>
</organism>
<dbReference type="SMART" id="SM00354">
    <property type="entry name" value="HTH_LACI"/>
    <property type="match status" value="1"/>
</dbReference>
<dbReference type="Pfam" id="PF00356">
    <property type="entry name" value="LacI"/>
    <property type="match status" value="1"/>
</dbReference>
<dbReference type="PANTHER" id="PTHR30146:SF24">
    <property type="entry name" value="XYLOSE OPERON REGULATORY PROTEIN"/>
    <property type="match status" value="1"/>
</dbReference>
<dbReference type="AlphaFoldDB" id="H7EIJ5"/>
<dbReference type="eggNOG" id="COG1609">
    <property type="taxonomic scope" value="Bacteria"/>
</dbReference>
<dbReference type="Gene3D" id="3.40.50.2300">
    <property type="match status" value="2"/>
</dbReference>
<accession>H7EIJ5</accession>
<name>H7EIJ5_9SPIR</name>
<sequence>MATLKEIAQKAGVSMMTVSNVVNGKTEKVSKETLGRIQALIKECNYVPNLNARTLVKSTSQTIVVFVSTFVSHENVFKDPYLAEFFGEIESLIRQNGYYVLIQTIDEIENAATLLKKWKADGAVFLSPVSPEKIRQLKAECAVPMVFVDSADDDETTLTVGINEFKGGFIAAKYLLEAGHRKIGIAGFYDKASSIVQARYAGYVAALAEFGFCENDAVVLHTVTTYEAGLYFGGAIANHEFDVTAVFATADLLAIGIMEGARRNGCIVPRDLSVVGFDNLSVAQIVTPKLTSVSQDLGNKAAAAVGLLFSAIRKESIAQPHILCDVQLELRQSVLER</sequence>
<reference evidence="5 6" key="1">
    <citation type="submission" date="2011-09" db="EMBL/GenBank/DDBJ databases">
        <title>The draft genome of Treponema saccharophilum DSM 2985.</title>
        <authorList>
            <consortium name="US DOE Joint Genome Institute (JGI-PGF)"/>
            <person name="Lucas S."/>
            <person name="Copeland A."/>
            <person name="Lapidus A."/>
            <person name="Glavina del Rio T."/>
            <person name="Dalin E."/>
            <person name="Tice H."/>
            <person name="Bruce D."/>
            <person name="Goodwin L."/>
            <person name="Pitluck S."/>
            <person name="Peters L."/>
            <person name="Kyrpides N."/>
            <person name="Mavromatis K."/>
            <person name="Ivanova N."/>
            <person name="Markowitz V."/>
            <person name="Cheng J.-F."/>
            <person name="Hugenholtz P."/>
            <person name="Woyke T."/>
            <person name="Wu D."/>
            <person name="Gronow S."/>
            <person name="Wellnitz S."/>
            <person name="Brambilla E."/>
            <person name="Klenk H.-P."/>
            <person name="Eisen J.A."/>
        </authorList>
    </citation>
    <scope>NUCLEOTIDE SEQUENCE [LARGE SCALE GENOMIC DNA]</scope>
    <source>
        <strain evidence="5 6">DSM 2985</strain>
    </source>
</reference>
<evidence type="ECO:0000256" key="2">
    <source>
        <dbReference type="ARBA" id="ARBA00023125"/>
    </source>
</evidence>
<dbReference type="SUPFAM" id="SSF47413">
    <property type="entry name" value="lambda repressor-like DNA-binding domains"/>
    <property type="match status" value="1"/>
</dbReference>
<dbReference type="PANTHER" id="PTHR30146">
    <property type="entry name" value="LACI-RELATED TRANSCRIPTIONAL REPRESSOR"/>
    <property type="match status" value="1"/>
</dbReference>
<keyword evidence="1" id="KW-0805">Transcription regulation</keyword>
<dbReference type="RefSeq" id="WP_002702788.1">
    <property type="nucleotide sequence ID" value="NZ_AGRW01000036.1"/>
</dbReference>
<evidence type="ECO:0000313" key="6">
    <source>
        <dbReference type="Proteomes" id="UP000003571"/>
    </source>
</evidence>
<evidence type="ECO:0000256" key="1">
    <source>
        <dbReference type="ARBA" id="ARBA00023015"/>
    </source>
</evidence>
<dbReference type="CDD" id="cd01392">
    <property type="entry name" value="HTH_LacI"/>
    <property type="match status" value="1"/>
</dbReference>
<evidence type="ECO:0000256" key="3">
    <source>
        <dbReference type="ARBA" id="ARBA00023163"/>
    </source>
</evidence>
<protein>
    <submittedName>
        <fullName evidence="5">Transcriptional regulator, LacI family</fullName>
    </submittedName>
</protein>
<proteinExistence type="predicted"/>
<feature type="domain" description="HTH lacI-type" evidence="4">
    <location>
        <begin position="2"/>
        <end position="57"/>
    </location>
</feature>
<dbReference type="InterPro" id="IPR028082">
    <property type="entry name" value="Peripla_BP_I"/>
</dbReference>
<keyword evidence="2" id="KW-0238">DNA-binding</keyword>
<dbReference type="PATRIC" id="fig|907348.3.peg.644"/>
<dbReference type="EMBL" id="AGRW01000036">
    <property type="protein sequence ID" value="EIC02646.1"/>
    <property type="molecule type" value="Genomic_DNA"/>
</dbReference>
<dbReference type="STRING" id="907348.TresaDRAFT_1926"/>
<dbReference type="PROSITE" id="PS00356">
    <property type="entry name" value="HTH_LACI_1"/>
    <property type="match status" value="1"/>
</dbReference>
<comment type="caution">
    <text evidence="5">The sequence shown here is derived from an EMBL/GenBank/DDBJ whole genome shotgun (WGS) entry which is preliminary data.</text>
</comment>
<dbReference type="PROSITE" id="PS50932">
    <property type="entry name" value="HTH_LACI_2"/>
    <property type="match status" value="1"/>
</dbReference>
<keyword evidence="3" id="KW-0804">Transcription</keyword>
<dbReference type="GO" id="GO:0000976">
    <property type="term" value="F:transcription cis-regulatory region binding"/>
    <property type="evidence" value="ECO:0007669"/>
    <property type="project" value="TreeGrafter"/>
</dbReference>